<name>A0ABQ2ND15_9ACTN</name>
<dbReference type="InterPro" id="IPR036390">
    <property type="entry name" value="WH_DNA-bd_sf"/>
</dbReference>
<organism evidence="2 3">
    <name type="scientific">Nocardioides phosphati</name>
    <dbReference type="NCBI Taxonomy" id="1867775"/>
    <lineage>
        <taxon>Bacteria</taxon>
        <taxon>Bacillati</taxon>
        <taxon>Actinomycetota</taxon>
        <taxon>Actinomycetes</taxon>
        <taxon>Propionibacteriales</taxon>
        <taxon>Nocardioidaceae</taxon>
        <taxon>Nocardioides</taxon>
    </lineage>
</organism>
<protein>
    <submittedName>
        <fullName evidence="2">MarR family transcriptional regulator</fullName>
    </submittedName>
</protein>
<dbReference type="PANTHER" id="PTHR33164:SF43">
    <property type="entry name" value="HTH-TYPE TRANSCRIPTIONAL REPRESSOR YETL"/>
    <property type="match status" value="1"/>
</dbReference>
<keyword evidence="3" id="KW-1185">Reference proteome</keyword>
<gene>
    <name evidence="2" type="ORF">GCM10011584_26960</name>
</gene>
<dbReference type="InterPro" id="IPR000835">
    <property type="entry name" value="HTH_MarR-typ"/>
</dbReference>
<accession>A0ABQ2ND15</accession>
<dbReference type="PANTHER" id="PTHR33164">
    <property type="entry name" value="TRANSCRIPTIONAL REGULATOR, MARR FAMILY"/>
    <property type="match status" value="1"/>
</dbReference>
<evidence type="ECO:0000259" key="1">
    <source>
        <dbReference type="PROSITE" id="PS50995"/>
    </source>
</evidence>
<dbReference type="SMART" id="SM00347">
    <property type="entry name" value="HTH_MARR"/>
    <property type="match status" value="1"/>
</dbReference>
<dbReference type="RefSeq" id="WP_188784532.1">
    <property type="nucleotide sequence ID" value="NZ_BMNI01000007.1"/>
</dbReference>
<proteinExistence type="predicted"/>
<dbReference type="EMBL" id="BMNI01000007">
    <property type="protein sequence ID" value="GGO91866.1"/>
    <property type="molecule type" value="Genomic_DNA"/>
</dbReference>
<dbReference type="Proteomes" id="UP000655410">
    <property type="component" value="Unassembled WGS sequence"/>
</dbReference>
<dbReference type="InterPro" id="IPR036388">
    <property type="entry name" value="WH-like_DNA-bd_sf"/>
</dbReference>
<reference evidence="3" key="1">
    <citation type="journal article" date="2019" name="Int. J. Syst. Evol. Microbiol.">
        <title>The Global Catalogue of Microorganisms (GCM) 10K type strain sequencing project: providing services to taxonomists for standard genome sequencing and annotation.</title>
        <authorList>
            <consortium name="The Broad Institute Genomics Platform"/>
            <consortium name="The Broad Institute Genome Sequencing Center for Infectious Disease"/>
            <person name="Wu L."/>
            <person name="Ma J."/>
        </authorList>
    </citation>
    <scope>NUCLEOTIDE SEQUENCE [LARGE SCALE GENOMIC DNA]</scope>
    <source>
        <strain evidence="3">CGMCC 4.7371</strain>
    </source>
</reference>
<dbReference type="SUPFAM" id="SSF46785">
    <property type="entry name" value="Winged helix' DNA-binding domain"/>
    <property type="match status" value="1"/>
</dbReference>
<comment type="caution">
    <text evidence="2">The sequence shown here is derived from an EMBL/GenBank/DDBJ whole genome shotgun (WGS) entry which is preliminary data.</text>
</comment>
<dbReference type="PROSITE" id="PS50995">
    <property type="entry name" value="HTH_MARR_2"/>
    <property type="match status" value="1"/>
</dbReference>
<evidence type="ECO:0000313" key="3">
    <source>
        <dbReference type="Proteomes" id="UP000655410"/>
    </source>
</evidence>
<evidence type="ECO:0000313" key="2">
    <source>
        <dbReference type="EMBL" id="GGO91866.1"/>
    </source>
</evidence>
<dbReference type="InterPro" id="IPR039422">
    <property type="entry name" value="MarR/SlyA-like"/>
</dbReference>
<dbReference type="Pfam" id="PF12802">
    <property type="entry name" value="MarR_2"/>
    <property type="match status" value="1"/>
</dbReference>
<feature type="domain" description="HTH marR-type" evidence="1">
    <location>
        <begin position="8"/>
        <end position="143"/>
    </location>
</feature>
<dbReference type="Gene3D" id="1.10.10.10">
    <property type="entry name" value="Winged helix-like DNA-binding domain superfamily/Winged helix DNA-binding domain"/>
    <property type="match status" value="1"/>
</dbReference>
<sequence>MSEVRTSAVGLSLALRHAEHAVRARIQPHLEAEDLTVEHGRILAVLRIEPGLTMSMIAESAVVPAATLTRLVDRLVESALVLRRVDPADKRRVVVALSSRGAALADRLAEAERALEDDLRAVLGDERAEALLRDLALLPHIAG</sequence>